<dbReference type="Proteomes" id="UP000597444">
    <property type="component" value="Unassembled WGS sequence"/>
</dbReference>
<protein>
    <submittedName>
        <fullName evidence="2">Alpha/beta hydrolase</fullName>
    </submittedName>
</protein>
<dbReference type="PANTHER" id="PTHR43689">
    <property type="entry name" value="HYDROLASE"/>
    <property type="match status" value="1"/>
</dbReference>
<comment type="caution">
    <text evidence="2">The sequence shown here is derived from an EMBL/GenBank/DDBJ whole genome shotgun (WGS) entry which is preliminary data.</text>
</comment>
<evidence type="ECO:0000259" key="1">
    <source>
        <dbReference type="Pfam" id="PF00561"/>
    </source>
</evidence>
<sequence>MHETYFLPGITQHIITTDRLTTAYLQAGEGTTPIVLLHGNTSSSSFYQDFMLALARSGQYTIYAPDMRGFGHSEGLPVDATRGARDFSDDLAAFVQQLNVPPFHALGWSLGGNVVMQYAIDYPGMLRSLTLEAPGSPFGLGGTKDAKGTPTWPDFAGSGGGAVANPELVKRIAAGDRGNERFSPRTVLTNFYFKPPFRVTSEREETLLSAFLTTKVRPENFPGDITPSANWPLVAPGQTGILNAFSPKYLNQCNFARIAQKPPVLWVHGEDDLIVSDSAIIDFGGLGERGLAPGWPSRQIYPPQPMKTQIRAMLQAYQQYGGEYHEVAFQDCGHIPHIEKQEQMVQIFTAFIREH</sequence>
<keyword evidence="2" id="KW-0378">Hydrolase</keyword>
<feature type="domain" description="AB hydrolase-1" evidence="1">
    <location>
        <begin position="33"/>
        <end position="139"/>
    </location>
</feature>
<dbReference type="EMBL" id="BNJK01000002">
    <property type="protein sequence ID" value="GHO99416.1"/>
    <property type="molecule type" value="Genomic_DNA"/>
</dbReference>
<dbReference type="PRINTS" id="PR00111">
    <property type="entry name" value="ABHYDROLASE"/>
</dbReference>
<dbReference type="RefSeq" id="WP_220210061.1">
    <property type="nucleotide sequence ID" value="NZ_BNJK01000002.1"/>
</dbReference>
<gene>
    <name evidence="2" type="ORF">KSF_094640</name>
</gene>
<evidence type="ECO:0000313" key="3">
    <source>
        <dbReference type="Proteomes" id="UP000597444"/>
    </source>
</evidence>
<dbReference type="GO" id="GO:0016787">
    <property type="term" value="F:hydrolase activity"/>
    <property type="evidence" value="ECO:0007669"/>
    <property type="project" value="UniProtKB-KW"/>
</dbReference>
<dbReference type="AlphaFoldDB" id="A0A8J3IRG6"/>
<name>A0A8J3IRG6_9CHLR</name>
<dbReference type="InterPro" id="IPR029058">
    <property type="entry name" value="AB_hydrolase_fold"/>
</dbReference>
<dbReference type="PANTHER" id="PTHR43689:SF8">
    <property type="entry name" value="ALPHA_BETA-HYDROLASES SUPERFAMILY PROTEIN"/>
    <property type="match status" value="1"/>
</dbReference>
<dbReference type="SUPFAM" id="SSF53474">
    <property type="entry name" value="alpha/beta-Hydrolases"/>
    <property type="match status" value="1"/>
</dbReference>
<organism evidence="2 3">
    <name type="scientific">Reticulibacter mediterranei</name>
    <dbReference type="NCBI Taxonomy" id="2778369"/>
    <lineage>
        <taxon>Bacteria</taxon>
        <taxon>Bacillati</taxon>
        <taxon>Chloroflexota</taxon>
        <taxon>Ktedonobacteria</taxon>
        <taxon>Ktedonobacterales</taxon>
        <taxon>Reticulibacteraceae</taxon>
        <taxon>Reticulibacter</taxon>
    </lineage>
</organism>
<dbReference type="Pfam" id="PF00561">
    <property type="entry name" value="Abhydrolase_1"/>
    <property type="match status" value="1"/>
</dbReference>
<dbReference type="InterPro" id="IPR000073">
    <property type="entry name" value="AB_hydrolase_1"/>
</dbReference>
<evidence type="ECO:0000313" key="2">
    <source>
        <dbReference type="EMBL" id="GHO99416.1"/>
    </source>
</evidence>
<reference evidence="2" key="1">
    <citation type="submission" date="2020-10" db="EMBL/GenBank/DDBJ databases">
        <title>Taxonomic study of unclassified bacteria belonging to the class Ktedonobacteria.</title>
        <authorList>
            <person name="Yabe S."/>
            <person name="Wang C.M."/>
            <person name="Zheng Y."/>
            <person name="Sakai Y."/>
            <person name="Cavaletti L."/>
            <person name="Monciardini P."/>
            <person name="Donadio S."/>
        </authorList>
    </citation>
    <scope>NUCLEOTIDE SEQUENCE</scope>
    <source>
        <strain evidence="2">ID150040</strain>
    </source>
</reference>
<keyword evidence="3" id="KW-1185">Reference proteome</keyword>
<proteinExistence type="predicted"/>
<accession>A0A8J3IRG6</accession>
<dbReference type="Gene3D" id="3.40.50.1820">
    <property type="entry name" value="alpha/beta hydrolase"/>
    <property type="match status" value="1"/>
</dbReference>